<evidence type="ECO:0008006" key="7">
    <source>
        <dbReference type="Google" id="ProtNLM"/>
    </source>
</evidence>
<dbReference type="InterPro" id="IPR002842">
    <property type="entry name" value="ATPase_V1_Esu"/>
</dbReference>
<dbReference type="EMBL" id="LFWZ01000002">
    <property type="protein sequence ID" value="KON31551.1"/>
    <property type="molecule type" value="Genomic_DNA"/>
</dbReference>
<evidence type="ECO:0000256" key="3">
    <source>
        <dbReference type="ARBA" id="ARBA00023065"/>
    </source>
</evidence>
<proteinExistence type="inferred from homology"/>
<dbReference type="Gene3D" id="3.30.2320.30">
    <property type="entry name" value="ATP synthase, E subunit, C-terminal"/>
    <property type="match status" value="1"/>
</dbReference>
<evidence type="ECO:0000313" key="5">
    <source>
        <dbReference type="EMBL" id="KON31551.1"/>
    </source>
</evidence>
<feature type="coiled-coil region" evidence="4">
    <location>
        <begin position="10"/>
        <end position="55"/>
    </location>
</feature>
<dbReference type="AlphaFoldDB" id="A0A0M0BTP6"/>
<keyword evidence="2" id="KW-0813">Transport</keyword>
<reference evidence="5 6" key="1">
    <citation type="submission" date="2015-06" db="EMBL/GenBank/DDBJ databases">
        <title>New insights into the roles of widespread benthic archaea in carbon and nitrogen cycling.</title>
        <authorList>
            <person name="Lazar C.S."/>
            <person name="Baker B.J."/>
            <person name="Seitz K.W."/>
            <person name="Hyde A.S."/>
            <person name="Dick G.J."/>
            <person name="Hinrichs K.-U."/>
            <person name="Teske A.P."/>
        </authorList>
    </citation>
    <scope>NUCLEOTIDE SEQUENCE [LARGE SCALE GENOMIC DNA]</scope>
    <source>
        <strain evidence="5">DG-45</strain>
    </source>
</reference>
<feature type="coiled-coil region" evidence="4">
    <location>
        <begin position="134"/>
        <end position="161"/>
    </location>
</feature>
<comment type="similarity">
    <text evidence="1">Belongs to the V-ATPase E subunit family.</text>
</comment>
<keyword evidence="3" id="KW-0406">Ion transport</keyword>
<dbReference type="InterPro" id="IPR038495">
    <property type="entry name" value="ATPase_E_C"/>
</dbReference>
<dbReference type="Gene3D" id="1.20.5.620">
    <property type="entry name" value="F1F0 ATP synthase subunit B, membrane domain"/>
    <property type="match status" value="1"/>
</dbReference>
<organism evidence="5 6">
    <name type="scientific">miscellaneous Crenarchaeota group-15 archaeon DG-45</name>
    <dbReference type="NCBI Taxonomy" id="1685127"/>
    <lineage>
        <taxon>Archaea</taxon>
        <taxon>Candidatus Bathyarchaeota</taxon>
        <taxon>MCG-15</taxon>
    </lineage>
</organism>
<dbReference type="PANTHER" id="PTHR45715">
    <property type="entry name" value="ATPASE H+-TRANSPORTING V1 SUBUNIT E1A-RELATED"/>
    <property type="match status" value="1"/>
</dbReference>
<dbReference type="SUPFAM" id="SSF160527">
    <property type="entry name" value="V-type ATPase subunit E-like"/>
    <property type="match status" value="1"/>
</dbReference>
<keyword evidence="4" id="KW-0175">Coiled coil</keyword>
<evidence type="ECO:0000256" key="1">
    <source>
        <dbReference type="ARBA" id="ARBA00005901"/>
    </source>
</evidence>
<evidence type="ECO:0000256" key="2">
    <source>
        <dbReference type="ARBA" id="ARBA00022448"/>
    </source>
</evidence>
<name>A0A0M0BTP6_9ARCH</name>
<evidence type="ECO:0000256" key="4">
    <source>
        <dbReference type="SAM" id="Coils"/>
    </source>
</evidence>
<accession>A0A0M0BTP6</accession>
<dbReference type="GO" id="GO:0033178">
    <property type="term" value="C:proton-transporting two-sector ATPase complex, catalytic domain"/>
    <property type="evidence" value="ECO:0007669"/>
    <property type="project" value="InterPro"/>
</dbReference>
<sequence length="214" mass="23823">MSKGSIELEAQLIERIVDKRKELMARAEEEAKRVLQAAEEECERIRVESEKQILNVVGSELRAVRDRIVGTAELEGRKLLMLARDDLSSSVFEEVEKRLWEIAEGRVEGVDFAEVLTKFVIEAASAIGGEEFIVAANERDLKTLKKNLKKVRARVEEALGGGDLKLDVKPVATMGGVIVRNSDGSKIYHNTLEGRLKNVRRRVEASVAETLGVI</sequence>
<dbReference type="GO" id="GO:0046961">
    <property type="term" value="F:proton-transporting ATPase activity, rotational mechanism"/>
    <property type="evidence" value="ECO:0007669"/>
    <property type="project" value="InterPro"/>
</dbReference>
<protein>
    <recommendedName>
        <fullName evidence="7">V-ATPase subunit E</fullName>
    </recommendedName>
</protein>
<gene>
    <name evidence="5" type="ORF">AC482_00365</name>
</gene>
<dbReference type="Proteomes" id="UP000037210">
    <property type="component" value="Unassembled WGS sequence"/>
</dbReference>
<evidence type="ECO:0000313" key="6">
    <source>
        <dbReference type="Proteomes" id="UP000037210"/>
    </source>
</evidence>
<dbReference type="Pfam" id="PF01991">
    <property type="entry name" value="vATP-synt_E"/>
    <property type="match status" value="1"/>
</dbReference>
<comment type="caution">
    <text evidence="5">The sequence shown here is derived from an EMBL/GenBank/DDBJ whole genome shotgun (WGS) entry which is preliminary data.</text>
</comment>